<dbReference type="Pfam" id="PF00271">
    <property type="entry name" value="Helicase_C"/>
    <property type="match status" value="1"/>
</dbReference>
<feature type="compositionally biased region" description="Polar residues" evidence="6">
    <location>
        <begin position="563"/>
        <end position="572"/>
    </location>
</feature>
<dbReference type="SMART" id="SM00490">
    <property type="entry name" value="HELICc"/>
    <property type="match status" value="1"/>
</dbReference>
<dbReference type="PROSITE" id="PS51192">
    <property type="entry name" value="HELICASE_ATP_BIND_1"/>
    <property type="match status" value="1"/>
</dbReference>
<keyword evidence="5 9" id="KW-0347">Helicase</keyword>
<dbReference type="GO" id="GO:0016787">
    <property type="term" value="F:hydrolase activity"/>
    <property type="evidence" value="ECO:0007669"/>
    <property type="project" value="UniProtKB-KW"/>
</dbReference>
<dbReference type="InterPro" id="IPR011545">
    <property type="entry name" value="DEAD/DEAH_box_helicase_dom"/>
</dbReference>
<proteinExistence type="inferred from homology"/>
<protein>
    <recommendedName>
        <fullName evidence="5">ATP-dependent RNA helicase</fullName>
        <ecNumber evidence="5">3.6.4.13</ecNumber>
    </recommendedName>
</protein>
<evidence type="ECO:0000256" key="4">
    <source>
        <dbReference type="ARBA" id="ARBA00022884"/>
    </source>
</evidence>
<dbReference type="AlphaFoldDB" id="A0A0D8Y1L6"/>
<feature type="domain" description="Helicase C-terminal" evidence="8">
    <location>
        <begin position="361"/>
        <end position="524"/>
    </location>
</feature>
<dbReference type="PROSITE" id="PS51194">
    <property type="entry name" value="HELICASE_CTER"/>
    <property type="match status" value="1"/>
</dbReference>
<evidence type="ECO:0000259" key="8">
    <source>
        <dbReference type="PROSITE" id="PS51194"/>
    </source>
</evidence>
<sequence length="626" mass="71602">MRDEIFRRLTFGTKKTTRNLTTGNNDKDNSLRLRVLPENIRSELKTLRKKKNGSHILTESLKDEKQVEHEGIRMFSGDNAAGFVELTTKKDSINSAEFSVSNKEIQNRINEKVRQLRRLNHIYTWGEDIPEPFIDFDELHLPSLLQDSLREFGIVVPLMARHRDVLASAPTGSGKTLAFAIPIILDVLRLKKLNKYKDGSKLLAVVLEPTRELAAQTYRQFLKFGHGLPVKSVLFENEDIPKNSYLILVVLPYLVINSSGYFGFYSQSSYSPFGSHQTEIFEYVLRWLIVDESDRLFDAIEGQERCFRNQLARVYKACDGKFTRRAFFSATFSYEVENWCKANINNVAMVCIGERNSSNANVTQELVFAGSEYGKLLAIKTLFQTQFEPPALVFVQSKERARELLSVLSSLTPPIPVSFISSEKSKTERDEVIESFRSGRLWVLICTELMGRGLDLRNVNLVINFDLPTSIISYIHRIGRTGRAGRHGRAITYFTESDTKYLRPIATVIHQAGFEVPEYTLSLKPLSRNVKKQILRHAPRRKHIAFIRKKKKKCTHNKVIQGESEQTDVSNKNSEDNSNIKEDASGSNSVLTKRKTRRIEKKIKKLGRNKESSEAVVHPSPKKRRI</sequence>
<dbReference type="GO" id="GO:0005524">
    <property type="term" value="F:ATP binding"/>
    <property type="evidence" value="ECO:0007669"/>
    <property type="project" value="UniProtKB-UniRule"/>
</dbReference>
<dbReference type="SUPFAM" id="SSF52540">
    <property type="entry name" value="P-loop containing nucleoside triphosphate hydrolases"/>
    <property type="match status" value="2"/>
</dbReference>
<name>A0A0D8Y1L6_DICVI</name>
<dbReference type="GO" id="GO:0003723">
    <property type="term" value="F:RNA binding"/>
    <property type="evidence" value="ECO:0007669"/>
    <property type="project" value="UniProtKB-UniRule"/>
</dbReference>
<evidence type="ECO:0000256" key="1">
    <source>
        <dbReference type="ARBA" id="ARBA00022741"/>
    </source>
</evidence>
<dbReference type="InterPro" id="IPR014001">
    <property type="entry name" value="Helicase_ATP-bd"/>
</dbReference>
<accession>A0A0D8Y1L6</accession>
<evidence type="ECO:0000256" key="5">
    <source>
        <dbReference type="RuleBase" id="RU365068"/>
    </source>
</evidence>
<keyword evidence="3 5" id="KW-0067">ATP-binding</keyword>
<evidence type="ECO:0000256" key="2">
    <source>
        <dbReference type="ARBA" id="ARBA00022801"/>
    </source>
</evidence>
<comment type="function">
    <text evidence="5">RNA helicase.</text>
</comment>
<dbReference type="OrthoDB" id="360161at2759"/>
<evidence type="ECO:0000259" key="7">
    <source>
        <dbReference type="PROSITE" id="PS51192"/>
    </source>
</evidence>
<evidence type="ECO:0000313" key="9">
    <source>
        <dbReference type="EMBL" id="KJH50580.1"/>
    </source>
</evidence>
<dbReference type="Gene3D" id="3.40.50.300">
    <property type="entry name" value="P-loop containing nucleotide triphosphate hydrolases"/>
    <property type="match status" value="2"/>
</dbReference>
<feature type="compositionally biased region" description="Basic residues" evidence="6">
    <location>
        <begin position="592"/>
        <end position="607"/>
    </location>
</feature>
<dbReference type="EMBL" id="KN716202">
    <property type="protein sequence ID" value="KJH50580.1"/>
    <property type="molecule type" value="Genomic_DNA"/>
</dbReference>
<dbReference type="SMART" id="SM00487">
    <property type="entry name" value="DEXDc"/>
    <property type="match status" value="1"/>
</dbReference>
<keyword evidence="10" id="KW-1185">Reference proteome</keyword>
<evidence type="ECO:0000256" key="3">
    <source>
        <dbReference type="ARBA" id="ARBA00022840"/>
    </source>
</evidence>
<dbReference type="EC" id="3.6.4.13" evidence="5"/>
<dbReference type="InterPro" id="IPR001650">
    <property type="entry name" value="Helicase_C-like"/>
</dbReference>
<keyword evidence="2 5" id="KW-0378">Hydrolase</keyword>
<feature type="region of interest" description="Disordered" evidence="6">
    <location>
        <begin position="555"/>
        <end position="626"/>
    </location>
</feature>
<dbReference type="Pfam" id="PF00270">
    <property type="entry name" value="DEAD"/>
    <property type="match status" value="1"/>
</dbReference>
<feature type="compositionally biased region" description="Basic and acidic residues" evidence="6">
    <location>
        <begin position="573"/>
        <end position="584"/>
    </location>
</feature>
<evidence type="ECO:0000256" key="6">
    <source>
        <dbReference type="SAM" id="MobiDB-lite"/>
    </source>
</evidence>
<dbReference type="PANTHER" id="PTHR24031">
    <property type="entry name" value="RNA HELICASE"/>
    <property type="match status" value="1"/>
</dbReference>
<dbReference type="Proteomes" id="UP000053766">
    <property type="component" value="Unassembled WGS sequence"/>
</dbReference>
<comment type="catalytic activity">
    <reaction evidence="5">
        <text>ATP + H2O = ADP + phosphate + H(+)</text>
        <dbReference type="Rhea" id="RHEA:13065"/>
        <dbReference type="ChEBI" id="CHEBI:15377"/>
        <dbReference type="ChEBI" id="CHEBI:15378"/>
        <dbReference type="ChEBI" id="CHEBI:30616"/>
        <dbReference type="ChEBI" id="CHEBI:43474"/>
        <dbReference type="ChEBI" id="CHEBI:456216"/>
        <dbReference type="EC" id="3.6.4.13"/>
    </reaction>
</comment>
<keyword evidence="4 5" id="KW-0694">RNA-binding</keyword>
<reference evidence="9 10" key="1">
    <citation type="submission" date="2013-11" db="EMBL/GenBank/DDBJ databases">
        <title>Draft genome of the bovine lungworm Dictyocaulus viviparus.</title>
        <authorList>
            <person name="Mitreva M."/>
        </authorList>
    </citation>
    <scope>NUCLEOTIDE SEQUENCE [LARGE SCALE GENOMIC DNA]</scope>
    <source>
        <strain evidence="9 10">HannoverDv2000</strain>
    </source>
</reference>
<organism evidence="9 10">
    <name type="scientific">Dictyocaulus viviparus</name>
    <name type="common">Bovine lungworm</name>
    <dbReference type="NCBI Taxonomy" id="29172"/>
    <lineage>
        <taxon>Eukaryota</taxon>
        <taxon>Metazoa</taxon>
        <taxon>Ecdysozoa</taxon>
        <taxon>Nematoda</taxon>
        <taxon>Chromadorea</taxon>
        <taxon>Rhabditida</taxon>
        <taxon>Rhabditina</taxon>
        <taxon>Rhabditomorpha</taxon>
        <taxon>Strongyloidea</taxon>
        <taxon>Metastrongylidae</taxon>
        <taxon>Dictyocaulus</taxon>
    </lineage>
</organism>
<gene>
    <name evidence="9" type="ORF">DICVIV_03254</name>
</gene>
<reference evidence="10" key="2">
    <citation type="journal article" date="2016" name="Sci. Rep.">
        <title>Dictyocaulus viviparus genome, variome and transcriptome elucidate lungworm biology and support future intervention.</title>
        <authorList>
            <person name="McNulty S.N."/>
            <person name="Strube C."/>
            <person name="Rosa B.A."/>
            <person name="Martin J.C."/>
            <person name="Tyagi R."/>
            <person name="Choi Y.J."/>
            <person name="Wang Q."/>
            <person name="Hallsworth Pepin K."/>
            <person name="Zhang X."/>
            <person name="Ozersky P."/>
            <person name="Wilson R.K."/>
            <person name="Sternberg P.W."/>
            <person name="Gasser R.B."/>
            <person name="Mitreva M."/>
        </authorList>
    </citation>
    <scope>NUCLEOTIDE SEQUENCE [LARGE SCALE GENOMIC DNA]</scope>
    <source>
        <strain evidence="10">HannoverDv2000</strain>
    </source>
</reference>
<comment type="domain">
    <text evidence="5">The Q motif is unique to and characteristic of the DEAD box family of RNA helicases and controls ATP binding and hydrolysis.</text>
</comment>
<dbReference type="InterPro" id="IPR027417">
    <property type="entry name" value="P-loop_NTPase"/>
</dbReference>
<dbReference type="STRING" id="29172.A0A0D8Y1L6"/>
<comment type="similarity">
    <text evidence="5">Belongs to the DEAD box helicase family.</text>
</comment>
<evidence type="ECO:0000313" key="10">
    <source>
        <dbReference type="Proteomes" id="UP000053766"/>
    </source>
</evidence>
<keyword evidence="1 5" id="KW-0547">Nucleotide-binding</keyword>
<dbReference type="CDD" id="cd18787">
    <property type="entry name" value="SF2_C_DEAD"/>
    <property type="match status" value="1"/>
</dbReference>
<dbReference type="GO" id="GO:0003724">
    <property type="term" value="F:RNA helicase activity"/>
    <property type="evidence" value="ECO:0007669"/>
    <property type="project" value="UniProtKB-EC"/>
</dbReference>
<feature type="domain" description="Helicase ATP-binding" evidence="7">
    <location>
        <begin position="156"/>
        <end position="350"/>
    </location>
</feature>